<evidence type="ECO:0000313" key="2">
    <source>
        <dbReference type="Proteomes" id="UP001175228"/>
    </source>
</evidence>
<dbReference type="Proteomes" id="UP001175228">
    <property type="component" value="Unassembled WGS sequence"/>
</dbReference>
<dbReference type="AlphaFoldDB" id="A0AA39PLW1"/>
<feature type="non-terminal residue" evidence="1">
    <location>
        <position position="64"/>
    </location>
</feature>
<reference evidence="1" key="1">
    <citation type="submission" date="2023-06" db="EMBL/GenBank/DDBJ databases">
        <authorList>
            <consortium name="Lawrence Berkeley National Laboratory"/>
            <person name="Ahrendt S."/>
            <person name="Sahu N."/>
            <person name="Indic B."/>
            <person name="Wong-Bajracharya J."/>
            <person name="Merenyi Z."/>
            <person name="Ke H.-M."/>
            <person name="Monk M."/>
            <person name="Kocsube S."/>
            <person name="Drula E."/>
            <person name="Lipzen A."/>
            <person name="Balint B."/>
            <person name="Henrissat B."/>
            <person name="Andreopoulos B."/>
            <person name="Martin F.M."/>
            <person name="Harder C.B."/>
            <person name="Rigling D."/>
            <person name="Ford K.L."/>
            <person name="Foster G.D."/>
            <person name="Pangilinan J."/>
            <person name="Papanicolaou A."/>
            <person name="Barry K."/>
            <person name="LaButti K."/>
            <person name="Viragh M."/>
            <person name="Koriabine M."/>
            <person name="Yan M."/>
            <person name="Riley R."/>
            <person name="Champramary S."/>
            <person name="Plett K.L."/>
            <person name="Tsai I.J."/>
            <person name="Slot J."/>
            <person name="Sipos G."/>
            <person name="Plett J."/>
            <person name="Nagy L.G."/>
            <person name="Grigoriev I.V."/>
        </authorList>
    </citation>
    <scope>NUCLEOTIDE SEQUENCE</scope>
    <source>
        <strain evidence="1">HWK02</strain>
    </source>
</reference>
<dbReference type="EMBL" id="JAUEPU010000047">
    <property type="protein sequence ID" value="KAK0486682.1"/>
    <property type="molecule type" value="Genomic_DNA"/>
</dbReference>
<proteinExistence type="predicted"/>
<comment type="caution">
    <text evidence="1">The sequence shown here is derived from an EMBL/GenBank/DDBJ whole genome shotgun (WGS) entry which is preliminary data.</text>
</comment>
<gene>
    <name evidence="1" type="ORF">EDD18DRAFT_1040060</name>
</gene>
<evidence type="ECO:0000313" key="1">
    <source>
        <dbReference type="EMBL" id="KAK0486682.1"/>
    </source>
</evidence>
<sequence length="64" mass="7467">YRLGGIIYFGERHYTARFIDSNLNVWYNDGIVLGRRAVLEGRLADIDLTTDRAGKSRDQFIYVR</sequence>
<accession>A0AA39PLW1</accession>
<keyword evidence="2" id="KW-1185">Reference proteome</keyword>
<protein>
    <submittedName>
        <fullName evidence="1">Uncharacterized protein</fullName>
    </submittedName>
</protein>
<feature type="non-terminal residue" evidence="1">
    <location>
        <position position="1"/>
    </location>
</feature>
<organism evidence="1 2">
    <name type="scientific">Armillaria luteobubalina</name>
    <dbReference type="NCBI Taxonomy" id="153913"/>
    <lineage>
        <taxon>Eukaryota</taxon>
        <taxon>Fungi</taxon>
        <taxon>Dikarya</taxon>
        <taxon>Basidiomycota</taxon>
        <taxon>Agaricomycotina</taxon>
        <taxon>Agaricomycetes</taxon>
        <taxon>Agaricomycetidae</taxon>
        <taxon>Agaricales</taxon>
        <taxon>Marasmiineae</taxon>
        <taxon>Physalacriaceae</taxon>
        <taxon>Armillaria</taxon>
    </lineage>
</organism>
<name>A0AA39PLW1_9AGAR</name>